<name>A0A9D4I6G3_DREPO</name>
<sequence>MSEHEHLGDAQSSMQLEPAEQVVCCQAAVGDLKIGSPNDKVDNLVICAYVI</sequence>
<gene>
    <name evidence="1" type="ORF">DPMN_186351</name>
</gene>
<reference evidence="1" key="2">
    <citation type="submission" date="2020-11" db="EMBL/GenBank/DDBJ databases">
        <authorList>
            <person name="McCartney M.A."/>
            <person name="Auch B."/>
            <person name="Kono T."/>
            <person name="Mallez S."/>
            <person name="Becker A."/>
            <person name="Gohl D.M."/>
            <person name="Silverstein K.A.T."/>
            <person name="Koren S."/>
            <person name="Bechman K.B."/>
            <person name="Herman A."/>
            <person name="Abrahante J.E."/>
            <person name="Garbe J."/>
        </authorList>
    </citation>
    <scope>NUCLEOTIDE SEQUENCE</scope>
    <source>
        <strain evidence="1">Duluth1</strain>
        <tissue evidence="1">Whole animal</tissue>
    </source>
</reference>
<comment type="caution">
    <text evidence="1">The sequence shown here is derived from an EMBL/GenBank/DDBJ whole genome shotgun (WGS) entry which is preliminary data.</text>
</comment>
<reference evidence="1" key="1">
    <citation type="journal article" date="2019" name="bioRxiv">
        <title>The Genome of the Zebra Mussel, Dreissena polymorpha: A Resource for Invasive Species Research.</title>
        <authorList>
            <person name="McCartney M.A."/>
            <person name="Auch B."/>
            <person name="Kono T."/>
            <person name="Mallez S."/>
            <person name="Zhang Y."/>
            <person name="Obille A."/>
            <person name="Becker A."/>
            <person name="Abrahante J.E."/>
            <person name="Garbe J."/>
            <person name="Badalamenti J.P."/>
            <person name="Herman A."/>
            <person name="Mangelson H."/>
            <person name="Liachko I."/>
            <person name="Sullivan S."/>
            <person name="Sone E.D."/>
            <person name="Koren S."/>
            <person name="Silverstein K.A.T."/>
            <person name="Beckman K.B."/>
            <person name="Gohl D.M."/>
        </authorList>
    </citation>
    <scope>NUCLEOTIDE SEQUENCE</scope>
    <source>
        <strain evidence="1">Duluth1</strain>
        <tissue evidence="1">Whole animal</tissue>
    </source>
</reference>
<dbReference type="AlphaFoldDB" id="A0A9D4I6G3"/>
<dbReference type="EMBL" id="JAIWYP010000010">
    <property type="protein sequence ID" value="KAH3751781.1"/>
    <property type="molecule type" value="Genomic_DNA"/>
</dbReference>
<keyword evidence="2" id="KW-1185">Reference proteome</keyword>
<evidence type="ECO:0000313" key="1">
    <source>
        <dbReference type="EMBL" id="KAH3751781.1"/>
    </source>
</evidence>
<proteinExistence type="predicted"/>
<dbReference type="Proteomes" id="UP000828390">
    <property type="component" value="Unassembled WGS sequence"/>
</dbReference>
<accession>A0A9D4I6G3</accession>
<evidence type="ECO:0000313" key="2">
    <source>
        <dbReference type="Proteomes" id="UP000828390"/>
    </source>
</evidence>
<protein>
    <submittedName>
        <fullName evidence="1">Uncharacterized protein</fullName>
    </submittedName>
</protein>
<organism evidence="1 2">
    <name type="scientific">Dreissena polymorpha</name>
    <name type="common">Zebra mussel</name>
    <name type="synonym">Mytilus polymorpha</name>
    <dbReference type="NCBI Taxonomy" id="45954"/>
    <lineage>
        <taxon>Eukaryota</taxon>
        <taxon>Metazoa</taxon>
        <taxon>Spiralia</taxon>
        <taxon>Lophotrochozoa</taxon>
        <taxon>Mollusca</taxon>
        <taxon>Bivalvia</taxon>
        <taxon>Autobranchia</taxon>
        <taxon>Heteroconchia</taxon>
        <taxon>Euheterodonta</taxon>
        <taxon>Imparidentia</taxon>
        <taxon>Neoheterodontei</taxon>
        <taxon>Myida</taxon>
        <taxon>Dreissenoidea</taxon>
        <taxon>Dreissenidae</taxon>
        <taxon>Dreissena</taxon>
    </lineage>
</organism>